<accession>A0A0C3BWE0</accession>
<dbReference type="InParanoid" id="A0A0C3BWE0"/>
<reference evidence="2" key="2">
    <citation type="submission" date="2015-01" db="EMBL/GenBank/DDBJ databases">
        <title>Evolutionary Origins and Diversification of the Mycorrhizal Mutualists.</title>
        <authorList>
            <consortium name="DOE Joint Genome Institute"/>
            <consortium name="Mycorrhizal Genomics Consortium"/>
            <person name="Kohler A."/>
            <person name="Kuo A."/>
            <person name="Nagy L.G."/>
            <person name="Floudas D."/>
            <person name="Copeland A."/>
            <person name="Barry K.W."/>
            <person name="Cichocki N."/>
            <person name="Veneault-Fourrey C."/>
            <person name="LaButti K."/>
            <person name="Lindquist E.A."/>
            <person name="Lipzen A."/>
            <person name="Lundell T."/>
            <person name="Morin E."/>
            <person name="Murat C."/>
            <person name="Riley R."/>
            <person name="Ohm R."/>
            <person name="Sun H."/>
            <person name="Tunlid A."/>
            <person name="Henrissat B."/>
            <person name="Grigoriev I.V."/>
            <person name="Hibbett D.S."/>
            <person name="Martin F."/>
        </authorList>
    </citation>
    <scope>NUCLEOTIDE SEQUENCE [LARGE SCALE GENOMIC DNA]</scope>
    <source>
        <strain evidence="2">F 1598</strain>
    </source>
</reference>
<proteinExistence type="predicted"/>
<protein>
    <submittedName>
        <fullName evidence="1">Uncharacterized protein</fullName>
    </submittedName>
</protein>
<name>A0A0C3BWE0_PILCF</name>
<evidence type="ECO:0000313" key="2">
    <source>
        <dbReference type="Proteomes" id="UP000054166"/>
    </source>
</evidence>
<gene>
    <name evidence="1" type="ORF">PILCRDRAFT_821427</name>
</gene>
<reference evidence="1 2" key="1">
    <citation type="submission" date="2014-04" db="EMBL/GenBank/DDBJ databases">
        <authorList>
            <consortium name="DOE Joint Genome Institute"/>
            <person name="Kuo A."/>
            <person name="Tarkka M."/>
            <person name="Buscot F."/>
            <person name="Kohler A."/>
            <person name="Nagy L.G."/>
            <person name="Floudas D."/>
            <person name="Copeland A."/>
            <person name="Barry K.W."/>
            <person name="Cichocki N."/>
            <person name="Veneault-Fourrey C."/>
            <person name="LaButti K."/>
            <person name="Lindquist E.A."/>
            <person name="Lipzen A."/>
            <person name="Lundell T."/>
            <person name="Morin E."/>
            <person name="Murat C."/>
            <person name="Sun H."/>
            <person name="Tunlid A."/>
            <person name="Henrissat B."/>
            <person name="Grigoriev I.V."/>
            <person name="Hibbett D.S."/>
            <person name="Martin F."/>
            <person name="Nordberg H.P."/>
            <person name="Cantor M.N."/>
            <person name="Hua S.X."/>
        </authorList>
    </citation>
    <scope>NUCLEOTIDE SEQUENCE [LARGE SCALE GENOMIC DNA]</scope>
    <source>
        <strain evidence="1 2">F 1598</strain>
    </source>
</reference>
<dbReference type="AlphaFoldDB" id="A0A0C3BWE0"/>
<organism evidence="1 2">
    <name type="scientific">Piloderma croceum (strain F 1598)</name>
    <dbReference type="NCBI Taxonomy" id="765440"/>
    <lineage>
        <taxon>Eukaryota</taxon>
        <taxon>Fungi</taxon>
        <taxon>Dikarya</taxon>
        <taxon>Basidiomycota</taxon>
        <taxon>Agaricomycotina</taxon>
        <taxon>Agaricomycetes</taxon>
        <taxon>Agaricomycetidae</taxon>
        <taxon>Atheliales</taxon>
        <taxon>Atheliaceae</taxon>
        <taxon>Piloderma</taxon>
    </lineage>
</organism>
<dbReference type="Proteomes" id="UP000054166">
    <property type="component" value="Unassembled WGS sequence"/>
</dbReference>
<sequence>MSTTPSTPRRTNAAYTKGMQLKLVEDVNDDFPGGVLVKVYKVSSANTTVLTLRFIDLDKLFHYHHREQQIH</sequence>
<keyword evidence="2" id="KW-1185">Reference proteome</keyword>
<dbReference type="EMBL" id="KN832998">
    <property type="protein sequence ID" value="KIM81662.1"/>
    <property type="molecule type" value="Genomic_DNA"/>
</dbReference>
<evidence type="ECO:0000313" key="1">
    <source>
        <dbReference type="EMBL" id="KIM81662.1"/>
    </source>
</evidence>
<dbReference type="HOGENOM" id="CLU_2740928_0_0_1"/>